<reference evidence="2 4" key="2">
    <citation type="submission" date="2018-04" db="EMBL/GenBank/DDBJ databases">
        <title>Genomes of the Obligate Erwinia dacicola and Facultative Enterobacter sp. OLF Endosymbionts of the Olive Fruit fly, Bactrocera oleae.</title>
        <authorList>
            <person name="Estes A.M."/>
            <person name="Hearn D.J."/>
            <person name="Agarwal S."/>
            <person name="Pierson E.A."/>
            <person name="Dunning-Hotopp J.C."/>
        </authorList>
    </citation>
    <scope>NUCLEOTIDE SEQUENCE [LARGE SCALE GENOMIC DNA]</scope>
    <source>
        <strain evidence="2 4">Oroville</strain>
    </source>
</reference>
<accession>A0A1E7Z558</accession>
<dbReference type="Proteomes" id="UP000243534">
    <property type="component" value="Unassembled WGS sequence"/>
</dbReference>
<protein>
    <submittedName>
        <fullName evidence="2">tRNA1(Val) (Adenine(37)-N6)-methyltransferase</fullName>
    </submittedName>
</protein>
<evidence type="ECO:0000313" key="2">
    <source>
        <dbReference type="EMBL" id="RAP70596.1"/>
    </source>
</evidence>
<dbReference type="GO" id="GO:0032259">
    <property type="term" value="P:methylation"/>
    <property type="evidence" value="ECO:0007669"/>
    <property type="project" value="UniProtKB-KW"/>
</dbReference>
<dbReference type="Proteomes" id="UP000244334">
    <property type="component" value="Unassembled WGS sequence"/>
</dbReference>
<organism evidence="1 3">
    <name type="scientific">Candidatus Erwinia dacicola</name>
    <dbReference type="NCBI Taxonomy" id="252393"/>
    <lineage>
        <taxon>Bacteria</taxon>
        <taxon>Pseudomonadati</taxon>
        <taxon>Pseudomonadota</taxon>
        <taxon>Gammaproteobacteria</taxon>
        <taxon>Enterobacterales</taxon>
        <taxon>Erwiniaceae</taxon>
        <taxon>Erwinia</taxon>
    </lineage>
</organism>
<comment type="caution">
    <text evidence="1">The sequence shown here is derived from an EMBL/GenBank/DDBJ whole genome shotgun (WGS) entry which is preliminary data.</text>
</comment>
<evidence type="ECO:0000313" key="4">
    <source>
        <dbReference type="Proteomes" id="UP000244334"/>
    </source>
</evidence>
<evidence type="ECO:0000313" key="3">
    <source>
        <dbReference type="Proteomes" id="UP000243534"/>
    </source>
</evidence>
<dbReference type="SUPFAM" id="SSF53335">
    <property type="entry name" value="S-adenosyl-L-methionine-dependent methyltransferases"/>
    <property type="match status" value="1"/>
</dbReference>
<gene>
    <name evidence="2" type="primary">yfiC</name>
    <name evidence="2" type="ORF">ACZ87_02600</name>
    <name evidence="1" type="ORF">BBW68_03550</name>
</gene>
<proteinExistence type="predicted"/>
<dbReference type="EMBL" id="MAYS01000005">
    <property type="protein sequence ID" value="OFC63856.1"/>
    <property type="molecule type" value="Genomic_DNA"/>
</dbReference>
<reference evidence="1 3" key="1">
    <citation type="submission" date="2016-07" db="EMBL/GenBank/DDBJ databases">
        <authorList>
            <person name="Yuval B."/>
        </authorList>
    </citation>
    <scope>NUCLEOTIDE SEQUENCE [LARGE SCALE GENOMIC DNA]</scope>
    <source>
        <strain evidence="1 3">IL</strain>
    </source>
</reference>
<dbReference type="EMBL" id="LJAM02000307">
    <property type="protein sequence ID" value="RAP70596.1"/>
    <property type="molecule type" value="Genomic_DNA"/>
</dbReference>
<dbReference type="AlphaFoldDB" id="A0A1E7Z558"/>
<keyword evidence="2" id="KW-0808">Transferase</keyword>
<sequence length="88" mass="10023">MLVANVTRALDIGSGSGLIALMLARQRGWHLSFRTDVSDNETRPPNRMLLALSPQAGEQLLDCMTIRWPDQQYSEAHCSLTRNFYLFR</sequence>
<name>A0A1E7Z558_9GAMM</name>
<dbReference type="GO" id="GO:0008168">
    <property type="term" value="F:methyltransferase activity"/>
    <property type="evidence" value="ECO:0007669"/>
    <property type="project" value="UniProtKB-KW"/>
</dbReference>
<dbReference type="InterPro" id="IPR029063">
    <property type="entry name" value="SAM-dependent_MTases_sf"/>
</dbReference>
<keyword evidence="2" id="KW-0489">Methyltransferase</keyword>
<keyword evidence="4" id="KW-1185">Reference proteome</keyword>
<evidence type="ECO:0000313" key="1">
    <source>
        <dbReference type="EMBL" id="OFC63856.1"/>
    </source>
</evidence>